<protein>
    <recommendedName>
        <fullName evidence="3">Lipoprotein</fullName>
    </recommendedName>
</protein>
<dbReference type="PROSITE" id="PS51257">
    <property type="entry name" value="PROKAR_LIPOPROTEIN"/>
    <property type="match status" value="1"/>
</dbReference>
<evidence type="ECO:0000313" key="1">
    <source>
        <dbReference type="EMBL" id="MDO7020957.1"/>
    </source>
</evidence>
<gene>
    <name evidence="1" type="ORF">Q5M86_09245</name>
</gene>
<organism evidence="1 2">
    <name type="scientific">Brachyspira innocens</name>
    <dbReference type="NCBI Taxonomy" id="13264"/>
    <lineage>
        <taxon>Bacteria</taxon>
        <taxon>Pseudomonadati</taxon>
        <taxon>Spirochaetota</taxon>
        <taxon>Spirochaetia</taxon>
        <taxon>Brachyspirales</taxon>
        <taxon>Brachyspiraceae</taxon>
        <taxon>Brachyspira</taxon>
    </lineage>
</organism>
<reference evidence="1" key="1">
    <citation type="submission" date="2023-07" db="EMBL/GenBank/DDBJ databases">
        <title>Mucosal microbiota of week-old chicken and adult hens.</title>
        <authorList>
            <person name="Volf J."/>
            <person name="Karasova D."/>
            <person name="Crhanova M."/>
            <person name="Faldynova M."/>
            <person name="Prikrylova H."/>
            <person name="Zeman M."/>
            <person name="Babak V."/>
            <person name="Rajova J."/>
            <person name="Rychlik I."/>
        </authorList>
    </citation>
    <scope>NUCLEOTIDE SEQUENCE</scope>
    <source>
        <strain evidence="1">ET902</strain>
    </source>
</reference>
<dbReference type="EMBL" id="JAUPBM010000120">
    <property type="protein sequence ID" value="MDO7020957.1"/>
    <property type="molecule type" value="Genomic_DNA"/>
</dbReference>
<dbReference type="RefSeq" id="WP_304385497.1">
    <property type="nucleotide sequence ID" value="NZ_JAUPBL010000055.1"/>
</dbReference>
<keyword evidence="2" id="KW-1185">Reference proteome</keyword>
<sequence>MKYIKNSIIFFIVFIFFLSCLSCSNLPTDIKSKQKLKDRAGRYSLNVNFEEDIKLDFIVFDTGNINFIGSKNNIANNLGTYFLGDPESTNKTFSFDIKETINGVEPNTYFIDFFYYTLRYSGNEVNFQKKSDSTNIKISERIGVYYSKDKLYNITVNSERISWSYFPDAYIDITNPYTEDTVFTKTASFTNEKSGTVYNFTLKFVFTDNALKLTFNITDPSYSQYNKQDEEYRISWQ</sequence>
<proteinExistence type="predicted"/>
<evidence type="ECO:0000313" key="2">
    <source>
        <dbReference type="Proteomes" id="UP001175147"/>
    </source>
</evidence>
<name>A0ABT8Z0F4_9SPIR</name>
<accession>A0ABT8Z0F4</accession>
<evidence type="ECO:0008006" key="3">
    <source>
        <dbReference type="Google" id="ProtNLM"/>
    </source>
</evidence>
<comment type="caution">
    <text evidence="1">The sequence shown here is derived from an EMBL/GenBank/DDBJ whole genome shotgun (WGS) entry which is preliminary data.</text>
</comment>
<dbReference type="Proteomes" id="UP001175147">
    <property type="component" value="Unassembled WGS sequence"/>
</dbReference>